<dbReference type="CDD" id="cd20216">
    <property type="entry name" value="PFM_HFR-2-like"/>
    <property type="match status" value="1"/>
</dbReference>
<dbReference type="InterPro" id="IPR036242">
    <property type="entry name" value="Agglutinin_dom_sf"/>
</dbReference>
<dbReference type="Gene3D" id="2.170.15.10">
    <property type="entry name" value="Proaerolysin, chain A, domain 3"/>
    <property type="match status" value="1"/>
</dbReference>
<dbReference type="Gene3D" id="2.80.10.50">
    <property type="match status" value="2"/>
</dbReference>
<dbReference type="PANTHER" id="PTHR39244">
    <property type="entry name" value="NATTERIN-4"/>
    <property type="match status" value="1"/>
</dbReference>
<dbReference type="InterPro" id="IPR053237">
    <property type="entry name" value="Natterin_C"/>
</dbReference>
<dbReference type="SMART" id="SM00791">
    <property type="entry name" value="Agglutinin"/>
    <property type="match status" value="1"/>
</dbReference>
<dbReference type="OrthoDB" id="4948898at2759"/>
<sequence>MGGCLASSPSQPTPGQEEEAEAFLASRSPRCVAFQSQQQQNVKRLYLCYDASGSCRLLRLNGEDVTNPYTRFYMEEPSANEKHDGLVHIRCCYDNRYWAVQQHVHDGSWFVGATDEAEEDLSRPTSTLFRTTLVQPSGCIRLLHVHLNKFVCLPTGPDTIIKLEAVNLSFHEGGEQDNIACTYTVHDLSQNFVLPRYVAFKGDNGKYLRPRHVERHDYLQFSGPKKEDKAVLNTIHPNDDGTFRVRSNYVGKFWRRSPNWIWADSNGDATDSNSDTLFRAIRLSSAGGFFLALQNLGNCFLCKRLTTEGKRNCLNAGTPTITADARLELEEAIVSREIYNVVFDLSKPRIYGRSAVTMDATSASNSTTSNSTAKLALECKEREKRTWHSSVTLKLDGVTTLIRAGVPVIIAHGSVEISSEFNGLYSWGSPEEKTVQVSYEVSVPPKTRVTVASTATKASCDVPFSYTQRDTLVDGKEVTYNMDDGLYTGVNCYDFKHVTSEESM</sequence>
<name>A0A9W7XB46_9POAL</name>
<dbReference type="Proteomes" id="UP001164776">
    <property type="component" value="Unassembled WGS sequence"/>
</dbReference>
<dbReference type="Pfam" id="PF07468">
    <property type="entry name" value="Agglutinin"/>
    <property type="match status" value="2"/>
</dbReference>
<dbReference type="SUPFAM" id="SSF56973">
    <property type="entry name" value="Aerolisin/ETX pore-forming domain"/>
    <property type="match status" value="1"/>
</dbReference>
<proteinExistence type="predicted"/>
<gene>
    <name evidence="2" type="ORF">BS78_K169100</name>
</gene>
<keyword evidence="3" id="KW-1185">Reference proteome</keyword>
<comment type="caution">
    <text evidence="2">The sequence shown here is derived from an EMBL/GenBank/DDBJ whole genome shotgun (WGS) entry which is preliminary data.</text>
</comment>
<protein>
    <recommendedName>
        <fullName evidence="1">Agglutinin domain-containing protein</fullName>
    </recommendedName>
</protein>
<dbReference type="PANTHER" id="PTHR39244:SF7">
    <property type="entry name" value="AGGLUTININ DOMAIN-CONTAINING PROTEIN"/>
    <property type="match status" value="1"/>
</dbReference>
<evidence type="ECO:0000313" key="2">
    <source>
        <dbReference type="EMBL" id="KAJ1255711.1"/>
    </source>
</evidence>
<accession>A0A9W7XB46</accession>
<dbReference type="SUPFAM" id="SSF50382">
    <property type="entry name" value="Agglutinin"/>
    <property type="match status" value="2"/>
</dbReference>
<reference evidence="2 3" key="1">
    <citation type="submission" date="2022-10" db="EMBL/GenBank/DDBJ databases">
        <title>WGS assembly of Paspalum vaginatum 540-79.</title>
        <authorList>
            <person name="Sun G."/>
            <person name="Wase N."/>
            <person name="Shu S."/>
            <person name="Jenkins J."/>
            <person name="Zhou B."/>
            <person name="Torres-Rodriguez J."/>
            <person name="Chen C."/>
            <person name="Sandor L."/>
            <person name="Plott C."/>
            <person name="Yoshinga Y."/>
            <person name="Daum C."/>
            <person name="Qi P."/>
            <person name="Barry K."/>
            <person name="Lipzen A."/>
            <person name="Berry L."/>
            <person name="Pedersen C."/>
            <person name="Gottilla T."/>
            <person name="Foltz A."/>
            <person name="Yu H."/>
            <person name="O'Malley R."/>
            <person name="Zhang C."/>
            <person name="Devos K."/>
            <person name="Sigmon B."/>
            <person name="Yu B."/>
            <person name="Obata T."/>
            <person name="Schmutz J."/>
            <person name="Schnable J."/>
        </authorList>
    </citation>
    <scope>NUCLEOTIDE SEQUENCE [LARGE SCALE GENOMIC DNA]</scope>
    <source>
        <strain evidence="3">cv. 540-79</strain>
    </source>
</reference>
<feature type="domain" description="Agglutinin" evidence="1">
    <location>
        <begin position="192"/>
        <end position="331"/>
    </location>
</feature>
<evidence type="ECO:0000313" key="3">
    <source>
        <dbReference type="Proteomes" id="UP001164776"/>
    </source>
</evidence>
<dbReference type="EMBL" id="MU629650">
    <property type="protein sequence ID" value="KAJ1255711.1"/>
    <property type="molecule type" value="Genomic_DNA"/>
</dbReference>
<organism evidence="2 3">
    <name type="scientific">Paspalum vaginatum</name>
    <name type="common">seashore paspalum</name>
    <dbReference type="NCBI Taxonomy" id="158149"/>
    <lineage>
        <taxon>Eukaryota</taxon>
        <taxon>Viridiplantae</taxon>
        <taxon>Streptophyta</taxon>
        <taxon>Embryophyta</taxon>
        <taxon>Tracheophyta</taxon>
        <taxon>Spermatophyta</taxon>
        <taxon>Magnoliopsida</taxon>
        <taxon>Liliopsida</taxon>
        <taxon>Poales</taxon>
        <taxon>Poaceae</taxon>
        <taxon>PACMAD clade</taxon>
        <taxon>Panicoideae</taxon>
        <taxon>Andropogonodae</taxon>
        <taxon>Paspaleae</taxon>
        <taxon>Paspalinae</taxon>
        <taxon>Paspalum</taxon>
    </lineage>
</organism>
<dbReference type="InterPro" id="IPR008998">
    <property type="entry name" value="Agglutinin"/>
</dbReference>
<evidence type="ECO:0000259" key="1">
    <source>
        <dbReference type="SMART" id="SM00791"/>
    </source>
</evidence>
<dbReference type="AlphaFoldDB" id="A0A9W7XB46"/>